<dbReference type="EMBL" id="JAUFQC010000027">
    <property type="protein sequence ID" value="MDN3612121.1"/>
    <property type="molecule type" value="Genomic_DNA"/>
</dbReference>
<comment type="caution">
    <text evidence="1">The sequence shown here is derived from an EMBL/GenBank/DDBJ whole genome shotgun (WGS) entry which is preliminary data.</text>
</comment>
<proteinExistence type="predicted"/>
<protein>
    <submittedName>
        <fullName evidence="1">Uncharacterized protein</fullName>
    </submittedName>
</protein>
<gene>
    <name evidence="1" type="ORF">QWZ16_21235</name>
</gene>
<name>A0ABT8BYH9_9VIBR</name>
<keyword evidence="2" id="KW-1185">Reference proteome</keyword>
<accession>A0ABT8BYH9</accession>
<evidence type="ECO:0000313" key="2">
    <source>
        <dbReference type="Proteomes" id="UP001238540"/>
    </source>
</evidence>
<dbReference type="RefSeq" id="WP_290313346.1">
    <property type="nucleotide sequence ID" value="NZ_JAUFQC010000027.1"/>
</dbReference>
<evidence type="ECO:0000313" key="1">
    <source>
        <dbReference type="EMBL" id="MDN3612121.1"/>
    </source>
</evidence>
<reference evidence="2" key="1">
    <citation type="journal article" date="2019" name="Int. J. Syst. Evol. Microbiol.">
        <title>The Global Catalogue of Microorganisms (GCM) 10K type strain sequencing project: providing services to taxonomists for standard genome sequencing and annotation.</title>
        <authorList>
            <consortium name="The Broad Institute Genomics Platform"/>
            <consortium name="The Broad Institute Genome Sequencing Center for Infectious Disease"/>
            <person name="Wu L."/>
            <person name="Ma J."/>
        </authorList>
    </citation>
    <scope>NUCLEOTIDE SEQUENCE [LARGE SCALE GENOMIC DNA]</scope>
    <source>
        <strain evidence="2">CECT 7398</strain>
    </source>
</reference>
<organism evidence="1 2">
    <name type="scientific">Vibrio ostreicida</name>
    <dbReference type="NCBI Taxonomy" id="526588"/>
    <lineage>
        <taxon>Bacteria</taxon>
        <taxon>Pseudomonadati</taxon>
        <taxon>Pseudomonadota</taxon>
        <taxon>Gammaproteobacteria</taxon>
        <taxon>Vibrionales</taxon>
        <taxon>Vibrionaceae</taxon>
        <taxon>Vibrio</taxon>
    </lineage>
</organism>
<dbReference type="Proteomes" id="UP001238540">
    <property type="component" value="Unassembled WGS sequence"/>
</dbReference>
<sequence length="103" mass="11602">MAASALAAGAFRSSVIVSIFLSTTKTESIKHSLRERQSVCEQLISGKKGHFVDHQIMRNASTIAKSQKASFLHLMRFPPHKNNQYNRSENAEYLLNSINNKRL</sequence>